<keyword evidence="5 13" id="KW-0547">Nucleotide-binding</keyword>
<keyword evidence="13" id="KW-0963">Cytoplasm</keyword>
<comment type="cofactor">
    <cofactor evidence="13">
        <name>Zn(2+)</name>
        <dbReference type="ChEBI" id="CHEBI:29105"/>
    </cofactor>
    <text evidence="13">Binds 1 zinc ion per subunit.</text>
</comment>
<keyword evidence="7 13" id="KW-0276">Fatty acid metabolism</keyword>
<evidence type="ECO:0000256" key="6">
    <source>
        <dbReference type="ARBA" id="ARBA00022771"/>
    </source>
</evidence>
<dbReference type="GO" id="GO:0009317">
    <property type="term" value="C:acetyl-CoA carboxylase complex"/>
    <property type="evidence" value="ECO:0007669"/>
    <property type="project" value="InterPro"/>
</dbReference>
<evidence type="ECO:0000256" key="1">
    <source>
        <dbReference type="ARBA" id="ARBA00004496"/>
    </source>
</evidence>
<evidence type="ECO:0000256" key="9">
    <source>
        <dbReference type="ARBA" id="ARBA00022840"/>
    </source>
</evidence>
<keyword evidence="10 13" id="KW-0443">Lipid metabolism</keyword>
<dbReference type="GO" id="GO:0008270">
    <property type="term" value="F:zinc ion binding"/>
    <property type="evidence" value="ECO:0007669"/>
    <property type="project" value="UniProtKB-UniRule"/>
</dbReference>
<dbReference type="InterPro" id="IPR041010">
    <property type="entry name" value="Znf-ACC"/>
</dbReference>
<dbReference type="Pfam" id="PF01039">
    <property type="entry name" value="Carboxyl_trans"/>
    <property type="match status" value="1"/>
</dbReference>
<keyword evidence="2 13" id="KW-0444">Lipid biosynthesis</keyword>
<comment type="function">
    <text evidence="12 13">Component of the acetyl coenzyme A carboxylase (ACC) complex. Biotin carboxylase (BC) catalyzes the carboxylation of biotin on its carrier protein (BCCP) and then the CO(2) group is transferred by the transcarboxylase to acetyl-CoA to form malonyl-CoA.</text>
</comment>
<evidence type="ECO:0000256" key="13">
    <source>
        <dbReference type="HAMAP-Rule" id="MF_01395"/>
    </source>
</evidence>
<dbReference type="Gene3D" id="3.90.226.10">
    <property type="entry name" value="2-enoyl-CoA Hydratase, Chain A, domain 1"/>
    <property type="match status" value="1"/>
</dbReference>
<dbReference type="GO" id="GO:0003989">
    <property type="term" value="F:acetyl-CoA carboxylase activity"/>
    <property type="evidence" value="ECO:0007669"/>
    <property type="project" value="InterPro"/>
</dbReference>
<dbReference type="OrthoDB" id="9772975at2"/>
<comment type="pathway">
    <text evidence="13">Lipid metabolism; malonyl-CoA biosynthesis; malonyl-CoA from acetyl-CoA: step 1/1.</text>
</comment>
<dbReference type="AlphaFoldDB" id="A0A1C0A577"/>
<keyword evidence="11 13" id="KW-0275">Fatty acid biosynthesis</keyword>
<dbReference type="InterPro" id="IPR000438">
    <property type="entry name" value="Acetyl_CoA_COase_Trfase_b_su"/>
</dbReference>
<dbReference type="SUPFAM" id="SSF52096">
    <property type="entry name" value="ClpP/crotonase"/>
    <property type="match status" value="1"/>
</dbReference>
<evidence type="ECO:0000256" key="11">
    <source>
        <dbReference type="ARBA" id="ARBA00023160"/>
    </source>
</evidence>
<dbReference type="Proteomes" id="UP000093514">
    <property type="component" value="Unassembled WGS sequence"/>
</dbReference>
<evidence type="ECO:0000256" key="12">
    <source>
        <dbReference type="ARBA" id="ARBA00025280"/>
    </source>
</evidence>
<dbReference type="EMBL" id="LWDV01000010">
    <property type="protein sequence ID" value="OCL25291.1"/>
    <property type="molecule type" value="Genomic_DNA"/>
</dbReference>
<dbReference type="RefSeq" id="WP_068719203.1">
    <property type="nucleotide sequence ID" value="NZ_LWDV01000010.1"/>
</dbReference>
<reference evidence="16 17" key="2">
    <citation type="submission" date="2016-08" db="EMBL/GenBank/DDBJ databases">
        <title>Orenia metallireducens sp. nov. strain Z6, a Novel Metal-reducing Firmicute from the Deep Subsurface.</title>
        <authorList>
            <person name="Maxim B.I."/>
            <person name="Kenneth K."/>
            <person name="Flynn T.M."/>
            <person name="Oloughlin E.J."/>
            <person name="Locke R.A."/>
            <person name="Weber J.R."/>
            <person name="Egan S.M."/>
            <person name="Mackie R.I."/>
            <person name="Cann I.K."/>
        </authorList>
    </citation>
    <scope>NUCLEOTIDE SEQUENCE [LARGE SCALE GENOMIC DNA]</scope>
    <source>
        <strain evidence="16 17">Z6</strain>
    </source>
</reference>
<feature type="binding site" evidence="13">
    <location>
        <position position="65"/>
    </location>
    <ligand>
        <name>Zn(2+)</name>
        <dbReference type="ChEBI" id="CHEBI:29105"/>
    </ligand>
</feature>
<evidence type="ECO:0000256" key="5">
    <source>
        <dbReference type="ARBA" id="ARBA00022741"/>
    </source>
</evidence>
<dbReference type="PRINTS" id="PR01070">
    <property type="entry name" value="ACCCTRFRASEB"/>
</dbReference>
<keyword evidence="3 13" id="KW-0808">Transferase</keyword>
<evidence type="ECO:0000313" key="17">
    <source>
        <dbReference type="Proteomes" id="UP000093514"/>
    </source>
</evidence>
<dbReference type="HAMAP" id="MF_01395">
    <property type="entry name" value="AcetylCoA_CT_beta"/>
    <property type="match status" value="1"/>
</dbReference>
<evidence type="ECO:0000256" key="2">
    <source>
        <dbReference type="ARBA" id="ARBA00022516"/>
    </source>
</evidence>
<evidence type="ECO:0000256" key="3">
    <source>
        <dbReference type="ARBA" id="ARBA00022679"/>
    </source>
</evidence>
<name>A0A1C0A577_9FIRM</name>
<dbReference type="InterPro" id="IPR034733">
    <property type="entry name" value="AcCoA_carboxyl_beta"/>
</dbReference>
<keyword evidence="4 13" id="KW-0479">Metal-binding</keyword>
<comment type="subunit">
    <text evidence="13">Acetyl-CoA carboxylase is a heterohexamer composed of biotin carboxyl carrier protein (AccB), biotin carboxylase (AccC) and two subunits each of ACCase subunit alpha (AccA) and ACCase subunit beta (AccD).</text>
</comment>
<feature type="binding site" evidence="13">
    <location>
        <position position="46"/>
    </location>
    <ligand>
        <name>Zn(2+)</name>
        <dbReference type="ChEBI" id="CHEBI:29105"/>
    </ligand>
</feature>
<dbReference type="GO" id="GO:0005524">
    <property type="term" value="F:ATP binding"/>
    <property type="evidence" value="ECO:0007669"/>
    <property type="project" value="UniProtKB-KW"/>
</dbReference>
<evidence type="ECO:0000256" key="7">
    <source>
        <dbReference type="ARBA" id="ARBA00022832"/>
    </source>
</evidence>
<dbReference type="Pfam" id="PF17848">
    <property type="entry name" value="Zn_ribbon_ACC"/>
    <property type="match status" value="1"/>
</dbReference>
<feature type="binding site" evidence="13">
    <location>
        <position position="68"/>
    </location>
    <ligand>
        <name>Zn(2+)</name>
        <dbReference type="ChEBI" id="CHEBI:29105"/>
    </ligand>
</feature>
<keyword evidence="17" id="KW-1185">Reference proteome</keyword>
<keyword evidence="8 13" id="KW-0862">Zinc</keyword>
<dbReference type="PANTHER" id="PTHR42995">
    <property type="entry name" value="ACETYL-COENZYME A CARBOXYLASE CARBOXYL TRANSFERASE SUBUNIT BETA, CHLOROPLASTIC"/>
    <property type="match status" value="1"/>
</dbReference>
<dbReference type="NCBIfam" id="TIGR00515">
    <property type="entry name" value="accD"/>
    <property type="match status" value="1"/>
</dbReference>
<evidence type="ECO:0000256" key="8">
    <source>
        <dbReference type="ARBA" id="ARBA00022833"/>
    </source>
</evidence>
<feature type="zinc finger region" description="C4-type" evidence="13">
    <location>
        <begin position="46"/>
        <end position="68"/>
    </location>
</feature>
<evidence type="ECO:0000256" key="10">
    <source>
        <dbReference type="ARBA" id="ARBA00023098"/>
    </source>
</evidence>
<keyword evidence="9 13" id="KW-0067">ATP-binding</keyword>
<dbReference type="EC" id="2.1.3.15" evidence="13"/>
<comment type="caution">
    <text evidence="16">The sequence shown here is derived from an EMBL/GenBank/DDBJ whole genome shotgun (WGS) entry which is preliminary data.</text>
</comment>
<sequence>MLKDFFGKSKYVTVERKSRPTRKGLEAEKSGKEGKKEMPDDLWTKCKDCKEIIFNKKLAENLKVCPSCGNHFRLTATERISLLIDEGKFEEYDADLEATNPLGFPKYEEKVEKYQRKTGLKDAVIAGIGEINGHTVSLAALDSRFLMGSMNSVVGEKLTRAIERAIDQDLPLIIVAGGGGGARMYEGMLSLMQMAKTSAALKRLDQAGQLFISILTDPTYGGISASFASLGDINIAEPGAKIGFAGPRVIKQTINRDLPEGFQTAEFLLKYGMIDKVVKRSELKNTLGKILNIHEMGSMRGERDA</sequence>
<dbReference type="GO" id="GO:2001295">
    <property type="term" value="P:malonyl-CoA biosynthetic process"/>
    <property type="evidence" value="ECO:0007669"/>
    <property type="project" value="UniProtKB-UniRule"/>
</dbReference>
<feature type="region of interest" description="Disordered" evidence="14">
    <location>
        <begin position="17"/>
        <end position="38"/>
    </location>
</feature>
<dbReference type="GO" id="GO:0016743">
    <property type="term" value="F:carboxyl- or carbamoyltransferase activity"/>
    <property type="evidence" value="ECO:0007669"/>
    <property type="project" value="UniProtKB-UniRule"/>
</dbReference>
<dbReference type="GO" id="GO:0006633">
    <property type="term" value="P:fatty acid biosynthetic process"/>
    <property type="evidence" value="ECO:0007669"/>
    <property type="project" value="UniProtKB-KW"/>
</dbReference>
<comment type="catalytic activity">
    <reaction evidence="13">
        <text>N(6)-carboxybiotinyl-L-lysyl-[protein] + acetyl-CoA = N(6)-biotinyl-L-lysyl-[protein] + malonyl-CoA</text>
        <dbReference type="Rhea" id="RHEA:54728"/>
        <dbReference type="Rhea" id="RHEA-COMP:10505"/>
        <dbReference type="Rhea" id="RHEA-COMP:10506"/>
        <dbReference type="ChEBI" id="CHEBI:57288"/>
        <dbReference type="ChEBI" id="CHEBI:57384"/>
        <dbReference type="ChEBI" id="CHEBI:83144"/>
        <dbReference type="ChEBI" id="CHEBI:83145"/>
        <dbReference type="EC" id="2.1.3.15"/>
    </reaction>
</comment>
<feature type="binding site" evidence="13">
    <location>
        <position position="49"/>
    </location>
    <ligand>
        <name>Zn(2+)</name>
        <dbReference type="ChEBI" id="CHEBI:29105"/>
    </ligand>
</feature>
<accession>A0A1C0A577</accession>
<dbReference type="InterPro" id="IPR011762">
    <property type="entry name" value="COA_CT_N"/>
</dbReference>
<reference evidence="17" key="1">
    <citation type="submission" date="2016-07" db="EMBL/GenBank/DDBJ databases">
        <authorList>
            <person name="Florea S."/>
            <person name="Webb J.S."/>
            <person name="Jaromczyk J."/>
            <person name="Schardl C.L."/>
        </authorList>
    </citation>
    <scope>NUCLEOTIDE SEQUENCE [LARGE SCALE GENOMIC DNA]</scope>
    <source>
        <strain evidence="17">Z6</strain>
    </source>
</reference>
<evidence type="ECO:0000313" key="16">
    <source>
        <dbReference type="EMBL" id="OCL25291.1"/>
    </source>
</evidence>
<gene>
    <name evidence="13" type="primary">accD</name>
    <name evidence="16" type="ORF">U472_13110</name>
</gene>
<keyword evidence="6 13" id="KW-0863">Zinc-finger</keyword>
<organism evidence="16 17">
    <name type="scientific">Orenia metallireducens</name>
    <dbReference type="NCBI Taxonomy" id="1413210"/>
    <lineage>
        <taxon>Bacteria</taxon>
        <taxon>Bacillati</taxon>
        <taxon>Bacillota</taxon>
        <taxon>Clostridia</taxon>
        <taxon>Halanaerobiales</taxon>
        <taxon>Halobacteroidaceae</taxon>
        <taxon>Orenia</taxon>
    </lineage>
</organism>
<evidence type="ECO:0000256" key="14">
    <source>
        <dbReference type="SAM" id="MobiDB-lite"/>
    </source>
</evidence>
<protein>
    <recommendedName>
        <fullName evidence="13">Acetyl-coenzyme A carboxylase carboxyl transferase subunit beta</fullName>
        <shortName evidence="13">ACCase subunit beta</shortName>
        <shortName evidence="13">Acetyl-CoA carboxylase carboxyltransferase subunit beta</shortName>
        <ecNumber evidence="13">2.1.3.15</ecNumber>
    </recommendedName>
</protein>
<comment type="similarity">
    <text evidence="13">Belongs to the AccD/PCCB family.</text>
</comment>
<proteinExistence type="inferred from homology"/>
<evidence type="ECO:0000256" key="4">
    <source>
        <dbReference type="ARBA" id="ARBA00022723"/>
    </source>
</evidence>
<dbReference type="InterPro" id="IPR029045">
    <property type="entry name" value="ClpP/crotonase-like_dom_sf"/>
</dbReference>
<feature type="domain" description="CoA carboxyltransferase N-terminal" evidence="15">
    <location>
        <begin position="42"/>
        <end position="305"/>
    </location>
</feature>
<dbReference type="PANTHER" id="PTHR42995:SF5">
    <property type="entry name" value="ACETYL-COENZYME A CARBOXYLASE CARBOXYL TRANSFERASE SUBUNIT BETA, CHLOROPLASTIC"/>
    <property type="match status" value="1"/>
</dbReference>
<dbReference type="PROSITE" id="PS50980">
    <property type="entry name" value="COA_CT_NTER"/>
    <property type="match status" value="1"/>
</dbReference>
<dbReference type="UniPathway" id="UPA00655">
    <property type="reaction ID" value="UER00711"/>
</dbReference>
<evidence type="ECO:0000259" key="15">
    <source>
        <dbReference type="PROSITE" id="PS50980"/>
    </source>
</evidence>
<comment type="subcellular location">
    <subcellularLocation>
        <location evidence="1 13">Cytoplasm</location>
    </subcellularLocation>
</comment>